<evidence type="ECO:0000313" key="3">
    <source>
        <dbReference type="Proteomes" id="UP000516437"/>
    </source>
</evidence>
<dbReference type="AlphaFoldDB" id="A0A6A1W6L3"/>
<protein>
    <recommendedName>
        <fullName evidence="4">Disease resistance protein RPS2</fullName>
    </recommendedName>
</protein>
<evidence type="ECO:0000313" key="2">
    <source>
        <dbReference type="EMBL" id="KAB1224226.1"/>
    </source>
</evidence>
<reference evidence="1 3" key="2">
    <citation type="journal article" date="2019" name="Plant Biotechnol. J.">
        <title>The red bayberry genome and genetic basis of sex determination.</title>
        <authorList>
            <person name="Jia H.M."/>
            <person name="Jia H.J."/>
            <person name="Cai Q.L."/>
            <person name="Wang Y."/>
            <person name="Zhao H.B."/>
            <person name="Yang W.F."/>
            <person name="Wang G.Y."/>
            <person name="Li Y.H."/>
            <person name="Zhan D.L."/>
            <person name="Shen Y.T."/>
            <person name="Niu Q.F."/>
            <person name="Chang L."/>
            <person name="Qiu J."/>
            <person name="Zhao L."/>
            <person name="Xie H.B."/>
            <person name="Fu W.Y."/>
            <person name="Jin J."/>
            <person name="Li X.W."/>
            <person name="Jiao Y."/>
            <person name="Zhou C.C."/>
            <person name="Tu T."/>
            <person name="Chai C.Y."/>
            <person name="Gao J.L."/>
            <person name="Fan L.J."/>
            <person name="van de Weg E."/>
            <person name="Wang J.Y."/>
            <person name="Gao Z.S."/>
        </authorList>
    </citation>
    <scope>NUCLEOTIDE SEQUENCE [LARGE SCALE GENOMIC DNA]</scope>
    <source>
        <tissue evidence="1">Leaves</tissue>
    </source>
</reference>
<reference evidence="1" key="1">
    <citation type="submission" date="2018-07" db="EMBL/GenBank/DDBJ databases">
        <authorList>
            <person name="Gao Z.-S."/>
            <person name="Jia H.-M."/>
            <person name="Jia H.-J."/>
            <person name="Cai Q.-L."/>
            <person name="Wang Y."/>
            <person name="Zhao H.-B."/>
        </authorList>
    </citation>
    <scope>NUCLEOTIDE SEQUENCE</scope>
    <source>
        <tissue evidence="1">Leaves</tissue>
    </source>
</reference>
<organism evidence="1 3">
    <name type="scientific">Morella rubra</name>
    <name type="common">Chinese bayberry</name>
    <dbReference type="NCBI Taxonomy" id="262757"/>
    <lineage>
        <taxon>Eukaryota</taxon>
        <taxon>Viridiplantae</taxon>
        <taxon>Streptophyta</taxon>
        <taxon>Embryophyta</taxon>
        <taxon>Tracheophyta</taxon>
        <taxon>Spermatophyta</taxon>
        <taxon>Magnoliopsida</taxon>
        <taxon>eudicotyledons</taxon>
        <taxon>Gunneridae</taxon>
        <taxon>Pentapetalae</taxon>
        <taxon>rosids</taxon>
        <taxon>fabids</taxon>
        <taxon>Fagales</taxon>
        <taxon>Myricaceae</taxon>
        <taxon>Morella</taxon>
    </lineage>
</organism>
<keyword evidence="3" id="KW-1185">Reference proteome</keyword>
<dbReference type="Proteomes" id="UP000516437">
    <property type="component" value="Chromosome 3"/>
</dbReference>
<evidence type="ECO:0008006" key="4">
    <source>
        <dbReference type="Google" id="ProtNLM"/>
    </source>
</evidence>
<reference evidence="1" key="3">
    <citation type="submission" date="2019-09" db="EMBL/GenBank/DDBJ databases">
        <authorList>
            <person name="Gao Z."/>
        </authorList>
    </citation>
    <scope>NUCLEOTIDE SEQUENCE</scope>
    <source>
        <tissue evidence="1">Leaves</tissue>
    </source>
</reference>
<accession>A0A6A1W6L3</accession>
<dbReference type="EMBL" id="RXIC02000021">
    <property type="protein sequence ID" value="KAB1219737.1"/>
    <property type="molecule type" value="Genomic_DNA"/>
</dbReference>
<proteinExistence type="predicted"/>
<comment type="caution">
    <text evidence="1">The sequence shown here is derived from an EMBL/GenBank/DDBJ whole genome shotgun (WGS) entry which is preliminary data.</text>
</comment>
<gene>
    <name evidence="2" type="ORF">CJ030_MR2G005741</name>
    <name evidence="1" type="ORF">CJ030_MR3G005746</name>
</gene>
<name>A0A6A1W6L3_9ROSI</name>
<evidence type="ECO:0000313" key="1">
    <source>
        <dbReference type="EMBL" id="KAB1219737.1"/>
    </source>
</evidence>
<dbReference type="OrthoDB" id="1431500at2759"/>
<dbReference type="Proteomes" id="UP000516437">
    <property type="component" value="Chromosome 2"/>
</dbReference>
<sequence length="140" mass="16065">MEEILTKDLGAEEEKINEIAFSQVNNLSLENLPKLECFCVEANAFDWPSLKKLTLVDCNKLKMFVSATTKTPELSGISRKSKKFQDMLGDLNTTIQYIMKEKVNYHYQCDTILHFLSEMKMKLGFGFGHKLYVSPTTRAQ</sequence>
<dbReference type="EMBL" id="RXIC02000020">
    <property type="protein sequence ID" value="KAB1224226.1"/>
    <property type="molecule type" value="Genomic_DNA"/>
</dbReference>